<feature type="compositionally biased region" description="Low complexity" evidence="1">
    <location>
        <begin position="97"/>
        <end position="109"/>
    </location>
</feature>
<protein>
    <submittedName>
        <fullName evidence="2">Uncharacterized protein</fullName>
    </submittedName>
</protein>
<feature type="compositionally biased region" description="Acidic residues" evidence="1">
    <location>
        <begin position="67"/>
        <end position="80"/>
    </location>
</feature>
<feature type="compositionally biased region" description="Basic and acidic residues" evidence="1">
    <location>
        <begin position="144"/>
        <end position="154"/>
    </location>
</feature>
<evidence type="ECO:0000313" key="3">
    <source>
        <dbReference type="Proteomes" id="UP001190700"/>
    </source>
</evidence>
<sequence>MPANYHQLSQAVYRVAKLTEAQGFELLDPNAQSSCTFSLAAQAVRTRTDVAWASPMNVMVVNFVSDTGEDDGTPASEPDERDGRQFVSDTGEDDGKPAPQSPESPSSAAGVEIRWTDAAKIFNEGASNAQIPTCSPTLPPKSNVSHELEHHQSPVHETKALEERMMNIETQMSTISSQLLHITRLLQENG</sequence>
<feature type="region of interest" description="Disordered" evidence="1">
    <location>
        <begin position="65"/>
        <end position="110"/>
    </location>
</feature>
<feature type="compositionally biased region" description="Polar residues" evidence="1">
    <location>
        <begin position="127"/>
        <end position="143"/>
    </location>
</feature>
<evidence type="ECO:0000256" key="1">
    <source>
        <dbReference type="SAM" id="MobiDB-lite"/>
    </source>
</evidence>
<feature type="region of interest" description="Disordered" evidence="1">
    <location>
        <begin position="127"/>
        <end position="154"/>
    </location>
</feature>
<evidence type="ECO:0000313" key="2">
    <source>
        <dbReference type="EMBL" id="KAK3261581.1"/>
    </source>
</evidence>
<proteinExistence type="predicted"/>
<gene>
    <name evidence="2" type="ORF">CYMTET_29514</name>
</gene>
<organism evidence="2 3">
    <name type="scientific">Cymbomonas tetramitiformis</name>
    <dbReference type="NCBI Taxonomy" id="36881"/>
    <lineage>
        <taxon>Eukaryota</taxon>
        <taxon>Viridiplantae</taxon>
        <taxon>Chlorophyta</taxon>
        <taxon>Pyramimonadophyceae</taxon>
        <taxon>Pyramimonadales</taxon>
        <taxon>Pyramimonadaceae</taxon>
        <taxon>Cymbomonas</taxon>
    </lineage>
</organism>
<name>A0AAE0FKP1_9CHLO</name>
<accession>A0AAE0FKP1</accession>
<reference evidence="2 3" key="1">
    <citation type="journal article" date="2015" name="Genome Biol. Evol.">
        <title>Comparative Genomics of a Bacterivorous Green Alga Reveals Evolutionary Causalities and Consequences of Phago-Mixotrophic Mode of Nutrition.</title>
        <authorList>
            <person name="Burns J.A."/>
            <person name="Paasch A."/>
            <person name="Narechania A."/>
            <person name="Kim E."/>
        </authorList>
    </citation>
    <scope>NUCLEOTIDE SEQUENCE [LARGE SCALE GENOMIC DNA]</scope>
    <source>
        <strain evidence="2 3">PLY_AMNH</strain>
    </source>
</reference>
<dbReference type="Proteomes" id="UP001190700">
    <property type="component" value="Unassembled WGS sequence"/>
</dbReference>
<dbReference type="EMBL" id="LGRX02016805">
    <property type="protein sequence ID" value="KAK3261581.1"/>
    <property type="molecule type" value="Genomic_DNA"/>
</dbReference>
<keyword evidence="3" id="KW-1185">Reference proteome</keyword>
<dbReference type="AlphaFoldDB" id="A0AAE0FKP1"/>
<comment type="caution">
    <text evidence="2">The sequence shown here is derived from an EMBL/GenBank/DDBJ whole genome shotgun (WGS) entry which is preliminary data.</text>
</comment>